<dbReference type="Pfam" id="PF01479">
    <property type="entry name" value="S4"/>
    <property type="match status" value="1"/>
</dbReference>
<dbReference type="Gene3D" id="3.30.70.330">
    <property type="match status" value="1"/>
</dbReference>
<dbReference type="GO" id="GO:0003723">
    <property type="term" value="F:RNA binding"/>
    <property type="evidence" value="ECO:0007669"/>
    <property type="project" value="UniProtKB-KW"/>
</dbReference>
<reference evidence="3 4" key="1">
    <citation type="journal article" date="2015" name="Genome Announc.">
        <title>Expanding the biotechnology potential of lactobacilli through comparative genomics of 213 strains and associated genera.</title>
        <authorList>
            <person name="Sun Z."/>
            <person name="Harris H.M."/>
            <person name="McCann A."/>
            <person name="Guo C."/>
            <person name="Argimon S."/>
            <person name="Zhang W."/>
            <person name="Yang X."/>
            <person name="Jeffery I.B."/>
            <person name="Cooney J.C."/>
            <person name="Kagawa T.F."/>
            <person name="Liu W."/>
            <person name="Song Y."/>
            <person name="Salvetti E."/>
            <person name="Wrobel A."/>
            <person name="Rasinkangas P."/>
            <person name="Parkhill J."/>
            <person name="Rea M.C."/>
            <person name="O'Sullivan O."/>
            <person name="Ritari J."/>
            <person name="Douillard F.P."/>
            <person name="Paul Ross R."/>
            <person name="Yang R."/>
            <person name="Briner A.E."/>
            <person name="Felis G.E."/>
            <person name="de Vos W.M."/>
            <person name="Barrangou R."/>
            <person name="Klaenhammer T.R."/>
            <person name="Caufield P.W."/>
            <person name="Cui Y."/>
            <person name="Zhang H."/>
            <person name="O'Toole P.W."/>
        </authorList>
    </citation>
    <scope>NUCLEOTIDE SEQUENCE [LARGE SCALE GENOMIC DNA]</scope>
    <source>
        <strain evidence="3 4">DSM 5707</strain>
    </source>
</reference>
<dbReference type="Pfam" id="PF17774">
    <property type="entry name" value="YlmH_RBD"/>
    <property type="match status" value="1"/>
</dbReference>
<dbReference type="InterPro" id="IPR002942">
    <property type="entry name" value="S4_RNA-bd"/>
</dbReference>
<evidence type="ECO:0000313" key="3">
    <source>
        <dbReference type="EMBL" id="KRM46389.1"/>
    </source>
</evidence>
<dbReference type="InterPro" id="IPR040591">
    <property type="entry name" value="RqcP2_RBD"/>
</dbReference>
<dbReference type="SUPFAM" id="SSF55174">
    <property type="entry name" value="Alpha-L RNA-binding motif"/>
    <property type="match status" value="1"/>
</dbReference>
<dbReference type="Gene3D" id="3.30.1370.160">
    <property type="match status" value="1"/>
</dbReference>
<organism evidence="3 4">
    <name type="scientific">Lentilactobacillus parabuchneri DSM 5707 = NBRC 107865</name>
    <dbReference type="NCBI Taxonomy" id="1423784"/>
    <lineage>
        <taxon>Bacteria</taxon>
        <taxon>Bacillati</taxon>
        <taxon>Bacillota</taxon>
        <taxon>Bacilli</taxon>
        <taxon>Lactobacillales</taxon>
        <taxon>Lactobacillaceae</taxon>
        <taxon>Lentilactobacillus</taxon>
    </lineage>
</organism>
<gene>
    <name evidence="3" type="ORF">FC51_GL002218</name>
</gene>
<dbReference type="PANTHER" id="PTHR13633">
    <property type="entry name" value="MITOCHONDRIAL TRANSCRIPTION RESCUE FACTOR 1"/>
    <property type="match status" value="1"/>
</dbReference>
<accession>A0A0R1YWN6</accession>
<sequence>MVTSIDDAHQSTRGGNILVDSNVSQHYRSNELPFLESIDSLSAKVANEYRPILTNFLNPRQLYILETIVNRYEGVSFQTFGGFASAEMKRAVAFPDYFTPGTDDYNITTFQIDYPSKFATLSHGQILGSIMGSGIDRDVIGDIVTDGFNWQFMCESEMADYVQDQVDRIGKIKVKLKRIGPEQIIIPVDEGEELTTTVASLRVDALVSEGFHISRHHAKELVEGGMIKVNWEDANRPDLETSIQDIISVRGFGRISITDIAGTTKKGKIRIGIKVYNRNK</sequence>
<name>A0A0R1YWN6_9LACO</name>
<proteinExistence type="predicted"/>
<keyword evidence="1" id="KW-0694">RNA-binding</keyword>
<evidence type="ECO:0000259" key="2">
    <source>
        <dbReference type="SMART" id="SM00363"/>
    </source>
</evidence>
<dbReference type="InterPro" id="IPR012677">
    <property type="entry name" value="Nucleotide-bd_a/b_plait_sf"/>
</dbReference>
<dbReference type="PANTHER" id="PTHR13633:SF3">
    <property type="entry name" value="MITOCHONDRIAL TRANSCRIPTION RESCUE FACTOR 1"/>
    <property type="match status" value="1"/>
</dbReference>
<protein>
    <submittedName>
        <fullName evidence="3">RNA-binding S4 domain-containing protein</fullName>
    </submittedName>
</protein>
<evidence type="ECO:0000313" key="4">
    <source>
        <dbReference type="Proteomes" id="UP000051957"/>
    </source>
</evidence>
<dbReference type="Proteomes" id="UP000051957">
    <property type="component" value="Unassembled WGS sequence"/>
</dbReference>
<dbReference type="PATRIC" id="fig|1423784.4.peg.2261"/>
<evidence type="ECO:0000256" key="1">
    <source>
        <dbReference type="PROSITE-ProRule" id="PRU00182"/>
    </source>
</evidence>
<comment type="caution">
    <text evidence="3">The sequence shown here is derived from an EMBL/GenBank/DDBJ whole genome shotgun (WGS) entry which is preliminary data.</text>
</comment>
<dbReference type="AlphaFoldDB" id="A0A0R1YWN6"/>
<dbReference type="EMBL" id="AZGK01000007">
    <property type="protein sequence ID" value="KRM46389.1"/>
    <property type="molecule type" value="Genomic_DNA"/>
</dbReference>
<dbReference type="CDD" id="cd00165">
    <property type="entry name" value="S4"/>
    <property type="match status" value="1"/>
</dbReference>
<dbReference type="PROSITE" id="PS50889">
    <property type="entry name" value="S4"/>
    <property type="match status" value="1"/>
</dbReference>
<feature type="domain" description="RNA-binding S4" evidence="2">
    <location>
        <begin position="201"/>
        <end position="258"/>
    </location>
</feature>
<dbReference type="SMART" id="SM00363">
    <property type="entry name" value="S4"/>
    <property type="match status" value="1"/>
</dbReference>